<proteinExistence type="predicted"/>
<organism evidence="2 3">
    <name type="scientific">Populus alba x Populus x berolinensis</name>
    <dbReference type="NCBI Taxonomy" id="444605"/>
    <lineage>
        <taxon>Eukaryota</taxon>
        <taxon>Viridiplantae</taxon>
        <taxon>Streptophyta</taxon>
        <taxon>Embryophyta</taxon>
        <taxon>Tracheophyta</taxon>
        <taxon>Spermatophyta</taxon>
        <taxon>Magnoliopsida</taxon>
        <taxon>eudicotyledons</taxon>
        <taxon>Gunneridae</taxon>
        <taxon>Pentapetalae</taxon>
        <taxon>rosids</taxon>
        <taxon>fabids</taxon>
        <taxon>Malpighiales</taxon>
        <taxon>Salicaceae</taxon>
        <taxon>Saliceae</taxon>
        <taxon>Populus</taxon>
    </lineage>
</organism>
<dbReference type="AlphaFoldDB" id="A0AAD6RHK1"/>
<gene>
    <name evidence="2" type="ORF">NC653_007499</name>
</gene>
<name>A0AAD6RHK1_9ROSI</name>
<keyword evidence="3" id="KW-1185">Reference proteome</keyword>
<sequence length="104" mass="11384">MERSSEVVYGKIGREETRGDFYGSAVGIFYEEGGGASAAAANAKLLPKGRRDEATSPLNEALPRQAPCEWVQGVKANACLKKMEEQKPKEQRPKANENKPVMTE</sequence>
<evidence type="ECO:0000313" key="2">
    <source>
        <dbReference type="EMBL" id="KAJ7008854.1"/>
    </source>
</evidence>
<dbReference type="EMBL" id="JAQIZT010000002">
    <property type="protein sequence ID" value="KAJ7008854.1"/>
    <property type="molecule type" value="Genomic_DNA"/>
</dbReference>
<protein>
    <submittedName>
        <fullName evidence="2">Uncharacterized protein</fullName>
    </submittedName>
</protein>
<feature type="compositionally biased region" description="Basic and acidic residues" evidence="1">
    <location>
        <begin position="82"/>
        <end position="97"/>
    </location>
</feature>
<evidence type="ECO:0000256" key="1">
    <source>
        <dbReference type="SAM" id="MobiDB-lite"/>
    </source>
</evidence>
<accession>A0AAD6RHK1</accession>
<evidence type="ECO:0000313" key="3">
    <source>
        <dbReference type="Proteomes" id="UP001164929"/>
    </source>
</evidence>
<comment type="caution">
    <text evidence="2">The sequence shown here is derived from an EMBL/GenBank/DDBJ whole genome shotgun (WGS) entry which is preliminary data.</text>
</comment>
<feature type="region of interest" description="Disordered" evidence="1">
    <location>
        <begin position="82"/>
        <end position="104"/>
    </location>
</feature>
<dbReference type="Proteomes" id="UP001164929">
    <property type="component" value="Chromosome 2"/>
</dbReference>
<reference evidence="2" key="1">
    <citation type="journal article" date="2023" name="Mol. Ecol. Resour.">
        <title>Chromosome-level genome assembly of a triploid poplar Populus alba 'Berolinensis'.</title>
        <authorList>
            <person name="Chen S."/>
            <person name="Yu Y."/>
            <person name="Wang X."/>
            <person name="Wang S."/>
            <person name="Zhang T."/>
            <person name="Zhou Y."/>
            <person name="He R."/>
            <person name="Meng N."/>
            <person name="Wang Y."/>
            <person name="Liu W."/>
            <person name="Liu Z."/>
            <person name="Liu J."/>
            <person name="Guo Q."/>
            <person name="Huang H."/>
            <person name="Sederoff R.R."/>
            <person name="Wang G."/>
            <person name="Qu G."/>
            <person name="Chen S."/>
        </authorList>
    </citation>
    <scope>NUCLEOTIDE SEQUENCE</scope>
    <source>
        <strain evidence="2">SC-2020</strain>
    </source>
</reference>